<dbReference type="InterPro" id="IPR027417">
    <property type="entry name" value="P-loop_NTPase"/>
</dbReference>
<dbReference type="InterPro" id="IPR036640">
    <property type="entry name" value="ABC1_TM_sf"/>
</dbReference>
<keyword evidence="5" id="KW-0067">ATP-binding</keyword>
<feature type="transmembrane region" description="Helical" evidence="8">
    <location>
        <begin position="185"/>
        <end position="204"/>
    </location>
</feature>
<dbReference type="RefSeq" id="WP_104301787.1">
    <property type="nucleotide sequence ID" value="NZ_PSNX01000004.1"/>
</dbReference>
<keyword evidence="3 8" id="KW-0812">Transmembrane</keyword>
<evidence type="ECO:0000256" key="2">
    <source>
        <dbReference type="ARBA" id="ARBA00022475"/>
    </source>
</evidence>
<dbReference type="SMART" id="SM00382">
    <property type="entry name" value="AAA"/>
    <property type="match status" value="1"/>
</dbReference>
<proteinExistence type="predicted"/>
<feature type="domain" description="ABC transporter" evidence="9">
    <location>
        <begin position="364"/>
        <end position="600"/>
    </location>
</feature>
<dbReference type="InterPro" id="IPR017871">
    <property type="entry name" value="ABC_transporter-like_CS"/>
</dbReference>
<dbReference type="SUPFAM" id="SSF90123">
    <property type="entry name" value="ABC transporter transmembrane region"/>
    <property type="match status" value="1"/>
</dbReference>
<dbReference type="Proteomes" id="UP000238605">
    <property type="component" value="Unassembled WGS sequence"/>
</dbReference>
<comment type="subcellular location">
    <subcellularLocation>
        <location evidence="1">Cell membrane</location>
        <topology evidence="1">Multi-pass membrane protein</topology>
    </subcellularLocation>
</comment>
<comment type="caution">
    <text evidence="11">The sequence shown here is derived from an EMBL/GenBank/DDBJ whole genome shotgun (WGS) entry which is preliminary data.</text>
</comment>
<feature type="domain" description="ABC transmembrane type-1" evidence="10">
    <location>
        <begin position="42"/>
        <end position="328"/>
    </location>
</feature>
<dbReference type="Gene3D" id="1.20.1560.10">
    <property type="entry name" value="ABC transporter type 1, transmembrane domain"/>
    <property type="match status" value="1"/>
</dbReference>
<protein>
    <submittedName>
        <fullName evidence="11">ABC transporter</fullName>
    </submittedName>
</protein>
<dbReference type="GO" id="GO:0090374">
    <property type="term" value="P:oligopeptide export from mitochondrion"/>
    <property type="evidence" value="ECO:0007669"/>
    <property type="project" value="TreeGrafter"/>
</dbReference>
<dbReference type="InterPro" id="IPR003593">
    <property type="entry name" value="AAA+_ATPase"/>
</dbReference>
<evidence type="ECO:0000256" key="5">
    <source>
        <dbReference type="ARBA" id="ARBA00022840"/>
    </source>
</evidence>
<sequence>MSSTPVASTPLPLRSDEPAKARSVAGLRGLGPFVRPYAVPIALAGLFLVLAALTMLAFPWVLRALIDQGLVGAEPGERLVALREHFAWLFVVGVGLGVFSAARFYMVSWLGERITADLRTAVYGHVLRQSPEFFETTQTGEVLSRLTTDTTLVQTVVGSSLSMGLRNTVMGLGALVMLVITNPQVMSYVLGIMLLALLPALIIGRRVRKLSRASQDRVADTSAIAGEVLNAMPVVQSYTAEDRERERFSQATERAFGTAVRRTRMRALLVAFVIIANFGALLWSLYAGTRAVLEGHISPGHLAQTVVLVTILIGSVAVLSEVWGDLLRAAGATERLMELLATRSPIADPARPVVLPPTQGGSSVRLMGVRFHYPSRPRTLALDDVTLDVRPGETVALVGPSGAGKSTVFQLLLRFYDVQQGRIEIDGVDVREASLAELRSRIGIVPQDSVIFSASAMDNIRYGRPGASDDEVIAAAKAAHADGFIRALPEGYASFLGERGVRLSGGQRQRLSIARAILKNPPLLLLDEATSALDAESERMVQAALEAAMANRTTLVIAHRLATVQRADRIVVMEHGRIVETGTHGELVARGGLYAQLAALQFESA</sequence>
<dbReference type="Pfam" id="PF00005">
    <property type="entry name" value="ABC_tran"/>
    <property type="match status" value="1"/>
</dbReference>
<name>A0A2S5SWC5_9BURK</name>
<dbReference type="FunFam" id="3.40.50.300:FF:000218">
    <property type="entry name" value="Multidrug ABC transporter ATP-binding protein"/>
    <property type="match status" value="1"/>
</dbReference>
<evidence type="ECO:0000256" key="7">
    <source>
        <dbReference type="ARBA" id="ARBA00023136"/>
    </source>
</evidence>
<dbReference type="GO" id="GO:0016887">
    <property type="term" value="F:ATP hydrolysis activity"/>
    <property type="evidence" value="ECO:0007669"/>
    <property type="project" value="InterPro"/>
</dbReference>
<gene>
    <name evidence="11" type="ORF">C1704_05765</name>
</gene>
<evidence type="ECO:0000313" key="11">
    <source>
        <dbReference type="EMBL" id="PPE66959.1"/>
    </source>
</evidence>
<accession>A0A2S5SWC5</accession>
<dbReference type="InterPro" id="IPR003439">
    <property type="entry name" value="ABC_transporter-like_ATP-bd"/>
</dbReference>
<keyword evidence="4" id="KW-0547">Nucleotide-binding</keyword>
<dbReference type="PANTHER" id="PTHR43394:SF1">
    <property type="entry name" value="ATP-BINDING CASSETTE SUB-FAMILY B MEMBER 10, MITOCHONDRIAL"/>
    <property type="match status" value="1"/>
</dbReference>
<dbReference type="CDD" id="cd18575">
    <property type="entry name" value="ABC_6TM_bac_exporter_ABCB8_10_like"/>
    <property type="match status" value="1"/>
</dbReference>
<evidence type="ECO:0000256" key="8">
    <source>
        <dbReference type="SAM" id="Phobius"/>
    </source>
</evidence>
<reference evidence="11 12" key="1">
    <citation type="submission" date="2018-02" db="EMBL/GenBank/DDBJ databases">
        <title>Reclassifiation of [Polyangium] brachysporum DSM 7029 as Guopingzhaonella breviflexa gen. nov., sp. nov., a member of the family Comamonadaceae.</title>
        <authorList>
            <person name="Tang B."/>
        </authorList>
    </citation>
    <scope>NUCLEOTIDE SEQUENCE [LARGE SCALE GENOMIC DNA]</scope>
    <source>
        <strain evidence="11 12">BCRC 80649</strain>
    </source>
</reference>
<dbReference type="GO" id="GO:0015421">
    <property type="term" value="F:ABC-type oligopeptide transporter activity"/>
    <property type="evidence" value="ECO:0007669"/>
    <property type="project" value="TreeGrafter"/>
</dbReference>
<dbReference type="PROSITE" id="PS50929">
    <property type="entry name" value="ABC_TM1F"/>
    <property type="match status" value="1"/>
</dbReference>
<feature type="transmembrane region" description="Helical" evidence="8">
    <location>
        <begin position="267"/>
        <end position="286"/>
    </location>
</feature>
<dbReference type="OrthoDB" id="8554730at2"/>
<keyword evidence="2" id="KW-1003">Cell membrane</keyword>
<evidence type="ECO:0000256" key="4">
    <source>
        <dbReference type="ARBA" id="ARBA00022741"/>
    </source>
</evidence>
<evidence type="ECO:0000256" key="1">
    <source>
        <dbReference type="ARBA" id="ARBA00004651"/>
    </source>
</evidence>
<dbReference type="PROSITE" id="PS50893">
    <property type="entry name" value="ABC_TRANSPORTER_2"/>
    <property type="match status" value="1"/>
</dbReference>
<dbReference type="InterPro" id="IPR039421">
    <property type="entry name" value="Type_1_exporter"/>
</dbReference>
<keyword evidence="6 8" id="KW-1133">Transmembrane helix</keyword>
<dbReference type="SUPFAM" id="SSF52540">
    <property type="entry name" value="P-loop containing nucleoside triphosphate hydrolases"/>
    <property type="match status" value="1"/>
</dbReference>
<dbReference type="GO" id="GO:0005524">
    <property type="term" value="F:ATP binding"/>
    <property type="evidence" value="ECO:0007669"/>
    <property type="project" value="UniProtKB-KW"/>
</dbReference>
<evidence type="ECO:0000259" key="10">
    <source>
        <dbReference type="PROSITE" id="PS50929"/>
    </source>
</evidence>
<feature type="transmembrane region" description="Helical" evidence="8">
    <location>
        <begin position="306"/>
        <end position="327"/>
    </location>
</feature>
<feature type="transmembrane region" description="Helical" evidence="8">
    <location>
        <begin position="37"/>
        <end position="65"/>
    </location>
</feature>
<dbReference type="PANTHER" id="PTHR43394">
    <property type="entry name" value="ATP-DEPENDENT PERMEASE MDL1, MITOCHONDRIAL"/>
    <property type="match status" value="1"/>
</dbReference>
<feature type="transmembrane region" description="Helical" evidence="8">
    <location>
        <begin position="86"/>
        <end position="106"/>
    </location>
</feature>
<dbReference type="InterPro" id="IPR011527">
    <property type="entry name" value="ABC1_TM_dom"/>
</dbReference>
<dbReference type="PROSITE" id="PS00211">
    <property type="entry name" value="ABC_TRANSPORTER_1"/>
    <property type="match status" value="1"/>
</dbReference>
<dbReference type="GO" id="GO:0005886">
    <property type="term" value="C:plasma membrane"/>
    <property type="evidence" value="ECO:0007669"/>
    <property type="project" value="UniProtKB-SubCell"/>
</dbReference>
<dbReference type="EMBL" id="PSNX01000004">
    <property type="protein sequence ID" value="PPE66959.1"/>
    <property type="molecule type" value="Genomic_DNA"/>
</dbReference>
<keyword evidence="12" id="KW-1185">Reference proteome</keyword>
<keyword evidence="7 8" id="KW-0472">Membrane</keyword>
<organism evidence="11 12">
    <name type="scientific">Caldimonas caldifontis</name>
    <dbReference type="NCBI Taxonomy" id="1452508"/>
    <lineage>
        <taxon>Bacteria</taxon>
        <taxon>Pseudomonadati</taxon>
        <taxon>Pseudomonadota</taxon>
        <taxon>Betaproteobacteria</taxon>
        <taxon>Burkholderiales</taxon>
        <taxon>Sphaerotilaceae</taxon>
        <taxon>Caldimonas</taxon>
    </lineage>
</organism>
<dbReference type="Pfam" id="PF00664">
    <property type="entry name" value="ABC_membrane"/>
    <property type="match status" value="1"/>
</dbReference>
<evidence type="ECO:0000259" key="9">
    <source>
        <dbReference type="PROSITE" id="PS50893"/>
    </source>
</evidence>
<dbReference type="AlphaFoldDB" id="A0A2S5SWC5"/>
<evidence type="ECO:0000256" key="6">
    <source>
        <dbReference type="ARBA" id="ARBA00022989"/>
    </source>
</evidence>
<dbReference type="Gene3D" id="3.40.50.300">
    <property type="entry name" value="P-loop containing nucleotide triphosphate hydrolases"/>
    <property type="match status" value="1"/>
</dbReference>
<evidence type="ECO:0000256" key="3">
    <source>
        <dbReference type="ARBA" id="ARBA00022692"/>
    </source>
</evidence>
<evidence type="ECO:0000313" key="12">
    <source>
        <dbReference type="Proteomes" id="UP000238605"/>
    </source>
</evidence>